<comment type="caution">
    <text evidence="2">The sequence shown here is derived from an EMBL/GenBank/DDBJ whole genome shotgun (WGS) entry which is preliminary data.</text>
</comment>
<reference evidence="2" key="1">
    <citation type="journal article" date="2020" name="bioRxiv">
        <title>Chromosome-level reference genome of the European wasp spider Argiope bruennichi: a resource for studies on range expansion and evolutionary adaptation.</title>
        <authorList>
            <person name="Sheffer M.M."/>
            <person name="Hoppe A."/>
            <person name="Krehenwinkel H."/>
            <person name="Uhl G."/>
            <person name="Kuss A.W."/>
            <person name="Jensen L."/>
            <person name="Jensen C."/>
            <person name="Gillespie R.G."/>
            <person name="Hoff K.J."/>
            <person name="Prost S."/>
        </authorList>
    </citation>
    <scope>NUCLEOTIDE SEQUENCE</scope>
</reference>
<protein>
    <submittedName>
        <fullName evidence="2">Uncharacterized protein</fullName>
    </submittedName>
</protein>
<dbReference type="Proteomes" id="UP000807504">
    <property type="component" value="Unassembled WGS sequence"/>
</dbReference>
<evidence type="ECO:0000256" key="1">
    <source>
        <dbReference type="SAM" id="MobiDB-lite"/>
    </source>
</evidence>
<organism evidence="2 3">
    <name type="scientific">Argiope bruennichi</name>
    <name type="common">Wasp spider</name>
    <name type="synonym">Aranea bruennichi</name>
    <dbReference type="NCBI Taxonomy" id="94029"/>
    <lineage>
        <taxon>Eukaryota</taxon>
        <taxon>Metazoa</taxon>
        <taxon>Ecdysozoa</taxon>
        <taxon>Arthropoda</taxon>
        <taxon>Chelicerata</taxon>
        <taxon>Arachnida</taxon>
        <taxon>Araneae</taxon>
        <taxon>Araneomorphae</taxon>
        <taxon>Entelegynae</taxon>
        <taxon>Araneoidea</taxon>
        <taxon>Araneidae</taxon>
        <taxon>Argiope</taxon>
    </lineage>
</organism>
<name>A0A8T0FN27_ARGBR</name>
<accession>A0A8T0FN27</accession>
<proteinExistence type="predicted"/>
<dbReference type="AlphaFoldDB" id="A0A8T0FN27"/>
<gene>
    <name evidence="2" type="ORF">HNY73_004171</name>
</gene>
<dbReference type="EMBL" id="JABXBU010000003">
    <property type="protein sequence ID" value="KAF8792597.1"/>
    <property type="molecule type" value="Genomic_DNA"/>
</dbReference>
<evidence type="ECO:0000313" key="2">
    <source>
        <dbReference type="EMBL" id="KAF8792597.1"/>
    </source>
</evidence>
<sequence length="76" mass="8540">MYVSGDDSDIVPRKKAVQYSENSESELENSDLNTDEWKPRDKLLSVEPNLGFSGVHKIPAHNTCTCRSDSTHPLIH</sequence>
<evidence type="ECO:0000313" key="3">
    <source>
        <dbReference type="Proteomes" id="UP000807504"/>
    </source>
</evidence>
<reference evidence="2" key="2">
    <citation type="submission" date="2020-06" db="EMBL/GenBank/DDBJ databases">
        <authorList>
            <person name="Sheffer M."/>
        </authorList>
    </citation>
    <scope>NUCLEOTIDE SEQUENCE</scope>
</reference>
<feature type="region of interest" description="Disordered" evidence="1">
    <location>
        <begin position="1"/>
        <end position="35"/>
    </location>
</feature>
<keyword evidence="3" id="KW-1185">Reference proteome</keyword>